<dbReference type="EMBL" id="MU032346">
    <property type="protein sequence ID" value="KAF3767965.1"/>
    <property type="molecule type" value="Genomic_DNA"/>
</dbReference>
<dbReference type="PANTHER" id="PTHR40633:SF1">
    <property type="entry name" value="GPI ANCHORED SERINE-THREONINE RICH PROTEIN (AFU_ORTHOLOGUE AFUA_1G03630)"/>
    <property type="match status" value="1"/>
</dbReference>
<evidence type="ECO:0000259" key="3">
    <source>
        <dbReference type="Pfam" id="PF10342"/>
    </source>
</evidence>
<comment type="caution">
    <text evidence="4">The sequence shown here is derived from an EMBL/GenBank/DDBJ whole genome shotgun (WGS) entry which is preliminary data.</text>
</comment>
<proteinExistence type="predicted"/>
<dbReference type="RefSeq" id="XP_040778926.1">
    <property type="nucleotide sequence ID" value="XM_040925310.1"/>
</dbReference>
<gene>
    <name evidence="4" type="ORF">M406DRAFT_70065</name>
</gene>
<dbReference type="AlphaFoldDB" id="A0A9P4Y7M2"/>
<evidence type="ECO:0000256" key="1">
    <source>
        <dbReference type="ARBA" id="ARBA00022729"/>
    </source>
</evidence>
<dbReference type="Pfam" id="PF10342">
    <property type="entry name" value="Kre9_KNH"/>
    <property type="match status" value="1"/>
</dbReference>
<name>A0A9P4Y7M2_CRYP1</name>
<evidence type="ECO:0000256" key="2">
    <source>
        <dbReference type="SAM" id="SignalP"/>
    </source>
</evidence>
<dbReference type="OrthoDB" id="2260257at2759"/>
<feature type="domain" description="Yeast cell wall synthesis Kre9/Knh1-like N-terminal" evidence="3">
    <location>
        <begin position="34"/>
        <end position="125"/>
    </location>
</feature>
<sequence length="144" mass="15402">MHSSLIVPSALQALCFLAGFASAQTDGFDAITRPTKNESITAGSTTHITWEYDDKWPGDITITLIGGSSPSTLSPVDNLTSNYDNSKGDFTWAVDKSLGEDATYGIQIYWNTNSSVFQWSNPFHIVASKDSGSSVASPKTSVSV</sequence>
<organism evidence="4 5">
    <name type="scientific">Cryphonectria parasitica (strain ATCC 38755 / EP155)</name>
    <dbReference type="NCBI Taxonomy" id="660469"/>
    <lineage>
        <taxon>Eukaryota</taxon>
        <taxon>Fungi</taxon>
        <taxon>Dikarya</taxon>
        <taxon>Ascomycota</taxon>
        <taxon>Pezizomycotina</taxon>
        <taxon>Sordariomycetes</taxon>
        <taxon>Sordariomycetidae</taxon>
        <taxon>Diaporthales</taxon>
        <taxon>Cryphonectriaceae</taxon>
        <taxon>Cryphonectria-Endothia species complex</taxon>
        <taxon>Cryphonectria</taxon>
    </lineage>
</organism>
<evidence type="ECO:0000313" key="4">
    <source>
        <dbReference type="EMBL" id="KAF3767965.1"/>
    </source>
</evidence>
<keyword evidence="1 2" id="KW-0732">Signal</keyword>
<evidence type="ECO:0000313" key="5">
    <source>
        <dbReference type="Proteomes" id="UP000803844"/>
    </source>
</evidence>
<protein>
    <recommendedName>
        <fullName evidence="3">Yeast cell wall synthesis Kre9/Knh1-like N-terminal domain-containing protein</fullName>
    </recommendedName>
</protein>
<feature type="signal peptide" evidence="2">
    <location>
        <begin position="1"/>
        <end position="23"/>
    </location>
</feature>
<dbReference type="InterPro" id="IPR052982">
    <property type="entry name" value="SRP1/TIP1-like"/>
</dbReference>
<dbReference type="GeneID" id="63842439"/>
<dbReference type="Proteomes" id="UP000803844">
    <property type="component" value="Unassembled WGS sequence"/>
</dbReference>
<reference evidence="4" key="1">
    <citation type="journal article" date="2020" name="Phytopathology">
        <title>Genome sequence of the chestnut blight fungus Cryphonectria parasitica EP155: A fundamental resource for an archetypical invasive plant pathogen.</title>
        <authorList>
            <person name="Crouch J.A."/>
            <person name="Dawe A."/>
            <person name="Aerts A."/>
            <person name="Barry K."/>
            <person name="Churchill A.C.L."/>
            <person name="Grimwood J."/>
            <person name="Hillman B."/>
            <person name="Milgroom M.G."/>
            <person name="Pangilinan J."/>
            <person name="Smith M."/>
            <person name="Salamov A."/>
            <person name="Schmutz J."/>
            <person name="Yadav J."/>
            <person name="Grigoriev I.V."/>
            <person name="Nuss D."/>
        </authorList>
    </citation>
    <scope>NUCLEOTIDE SEQUENCE</scope>
    <source>
        <strain evidence="4">EP155</strain>
    </source>
</reference>
<keyword evidence="5" id="KW-1185">Reference proteome</keyword>
<dbReference type="InterPro" id="IPR018466">
    <property type="entry name" value="Kre9/Knh1-like_N"/>
</dbReference>
<accession>A0A9P4Y7M2</accession>
<dbReference type="PANTHER" id="PTHR40633">
    <property type="entry name" value="MATRIX PROTEIN, PUTATIVE (AFU_ORTHOLOGUE AFUA_8G05410)-RELATED"/>
    <property type="match status" value="1"/>
</dbReference>
<feature type="chain" id="PRO_5040510002" description="Yeast cell wall synthesis Kre9/Knh1-like N-terminal domain-containing protein" evidence="2">
    <location>
        <begin position="24"/>
        <end position="144"/>
    </location>
</feature>